<dbReference type="InterPro" id="IPR030184">
    <property type="entry name" value="WAT1-related"/>
</dbReference>
<feature type="transmembrane region" description="Helical" evidence="6">
    <location>
        <begin position="74"/>
        <end position="97"/>
    </location>
</feature>
<evidence type="ECO:0000259" key="7">
    <source>
        <dbReference type="Pfam" id="PF00892"/>
    </source>
</evidence>
<comment type="subcellular location">
    <subcellularLocation>
        <location evidence="1 6">Membrane</location>
        <topology evidence="1 6">Multi-pass membrane protein</topology>
    </subcellularLocation>
</comment>
<dbReference type="Proteomes" id="UP000243459">
    <property type="component" value="Chromosome 1"/>
</dbReference>
<feature type="transmembrane region" description="Helical" evidence="6">
    <location>
        <begin position="214"/>
        <end position="235"/>
    </location>
</feature>
<gene>
    <name evidence="8" type="ORF">A4U43_C01F6480</name>
</gene>
<evidence type="ECO:0000256" key="1">
    <source>
        <dbReference type="ARBA" id="ARBA00004141"/>
    </source>
</evidence>
<dbReference type="AlphaFoldDB" id="A0A5P1FR34"/>
<dbReference type="Gramene" id="ONK79449">
    <property type="protein sequence ID" value="ONK79449"/>
    <property type="gene ID" value="A4U43_C01F6480"/>
</dbReference>
<keyword evidence="4 6" id="KW-1133">Transmembrane helix</keyword>
<evidence type="ECO:0000256" key="4">
    <source>
        <dbReference type="ARBA" id="ARBA00022989"/>
    </source>
</evidence>
<feature type="transmembrane region" description="Helical" evidence="6">
    <location>
        <begin position="38"/>
        <end position="62"/>
    </location>
</feature>
<dbReference type="GO" id="GO:0016020">
    <property type="term" value="C:membrane"/>
    <property type="evidence" value="ECO:0007669"/>
    <property type="project" value="UniProtKB-SubCell"/>
</dbReference>
<dbReference type="EMBL" id="CM007381">
    <property type="protein sequence ID" value="ONK79449.1"/>
    <property type="molecule type" value="Genomic_DNA"/>
</dbReference>
<proteinExistence type="inferred from homology"/>
<keyword evidence="5 6" id="KW-0472">Membrane</keyword>
<dbReference type="OMA" id="MTIFELC"/>
<organism evidence="8 9">
    <name type="scientific">Asparagus officinalis</name>
    <name type="common">Garden asparagus</name>
    <dbReference type="NCBI Taxonomy" id="4686"/>
    <lineage>
        <taxon>Eukaryota</taxon>
        <taxon>Viridiplantae</taxon>
        <taxon>Streptophyta</taxon>
        <taxon>Embryophyta</taxon>
        <taxon>Tracheophyta</taxon>
        <taxon>Spermatophyta</taxon>
        <taxon>Magnoliopsida</taxon>
        <taxon>Liliopsida</taxon>
        <taxon>Asparagales</taxon>
        <taxon>Asparagaceae</taxon>
        <taxon>Asparagoideae</taxon>
        <taxon>Asparagus</taxon>
    </lineage>
</organism>
<dbReference type="PANTHER" id="PTHR31218">
    <property type="entry name" value="WAT1-RELATED PROTEIN"/>
    <property type="match status" value="1"/>
</dbReference>
<accession>A0A5P1FR34</accession>
<name>A0A5P1FR34_ASPOF</name>
<evidence type="ECO:0000256" key="6">
    <source>
        <dbReference type="RuleBase" id="RU363077"/>
    </source>
</evidence>
<feature type="transmembrane region" description="Helical" evidence="6">
    <location>
        <begin position="241"/>
        <end position="260"/>
    </location>
</feature>
<evidence type="ECO:0000256" key="2">
    <source>
        <dbReference type="ARBA" id="ARBA00007635"/>
    </source>
</evidence>
<feature type="domain" description="EamA" evidence="7">
    <location>
        <begin position="119"/>
        <end position="258"/>
    </location>
</feature>
<reference evidence="9" key="1">
    <citation type="journal article" date="2017" name="Nat. Commun.">
        <title>The asparagus genome sheds light on the origin and evolution of a young Y chromosome.</title>
        <authorList>
            <person name="Harkess A."/>
            <person name="Zhou J."/>
            <person name="Xu C."/>
            <person name="Bowers J.E."/>
            <person name="Van der Hulst R."/>
            <person name="Ayyampalayam S."/>
            <person name="Mercati F."/>
            <person name="Riccardi P."/>
            <person name="McKain M.R."/>
            <person name="Kakrana A."/>
            <person name="Tang H."/>
            <person name="Ray J."/>
            <person name="Groenendijk J."/>
            <person name="Arikit S."/>
            <person name="Mathioni S.M."/>
            <person name="Nakano M."/>
            <person name="Shan H."/>
            <person name="Telgmann-Rauber A."/>
            <person name="Kanno A."/>
            <person name="Yue Z."/>
            <person name="Chen H."/>
            <person name="Li W."/>
            <person name="Chen Y."/>
            <person name="Xu X."/>
            <person name="Zhang Y."/>
            <person name="Luo S."/>
            <person name="Chen H."/>
            <person name="Gao J."/>
            <person name="Mao Z."/>
            <person name="Pires J.C."/>
            <person name="Luo M."/>
            <person name="Kudrna D."/>
            <person name="Wing R.A."/>
            <person name="Meyers B.C."/>
            <person name="Yi K."/>
            <person name="Kong H."/>
            <person name="Lavrijsen P."/>
            <person name="Sunseri F."/>
            <person name="Falavigna A."/>
            <person name="Ye Y."/>
            <person name="Leebens-Mack J.H."/>
            <person name="Chen G."/>
        </authorList>
    </citation>
    <scope>NUCLEOTIDE SEQUENCE [LARGE SCALE GENOMIC DNA]</scope>
    <source>
        <strain evidence="9">cv. DH0086</strain>
    </source>
</reference>
<feature type="transmembrane region" description="Helical" evidence="6">
    <location>
        <begin position="117"/>
        <end position="137"/>
    </location>
</feature>
<evidence type="ECO:0000256" key="5">
    <source>
        <dbReference type="ARBA" id="ARBA00023136"/>
    </source>
</evidence>
<sequence length="292" mass="32106">MRSAMETIKPYFLMTSNQLILAAYISLVSVVVDPRKGISSTILVLYEHFISVLLLASLAFHFERGKRPELTCSVVFWAFLIGFLQLSAGAFMMVLLSNPEHPILDRIIGHPTTEVRYVGYVMVGTAVLSLATSNVLMENVAVKYPAYLTLTTMANISGTLQTAAIAVLTERRPSSWRIRWSGNLQLLAILYGGMMVSGLAFYMQVWCLHKKGAVFATGFCPLLIIFSFILETVILGKLAQLESILGAILVIGGLYLFLWAKSKDISLRRIAMGGHIHSIGDSSSEQLLPSKA</sequence>
<dbReference type="InterPro" id="IPR037185">
    <property type="entry name" value="EmrE-like"/>
</dbReference>
<evidence type="ECO:0000256" key="3">
    <source>
        <dbReference type="ARBA" id="ARBA00022692"/>
    </source>
</evidence>
<feature type="transmembrane region" description="Helical" evidence="6">
    <location>
        <begin position="144"/>
        <end position="168"/>
    </location>
</feature>
<evidence type="ECO:0000313" key="8">
    <source>
        <dbReference type="EMBL" id="ONK79449.1"/>
    </source>
</evidence>
<dbReference type="Pfam" id="PF00892">
    <property type="entry name" value="EamA"/>
    <property type="match status" value="1"/>
</dbReference>
<feature type="transmembrane region" description="Helical" evidence="6">
    <location>
        <begin position="180"/>
        <end position="202"/>
    </location>
</feature>
<dbReference type="SUPFAM" id="SSF103481">
    <property type="entry name" value="Multidrug resistance efflux transporter EmrE"/>
    <property type="match status" value="1"/>
</dbReference>
<keyword evidence="3 6" id="KW-0812">Transmembrane</keyword>
<protein>
    <recommendedName>
        <fullName evidence="6">WAT1-related protein</fullName>
    </recommendedName>
</protein>
<feature type="transmembrane region" description="Helical" evidence="6">
    <location>
        <begin position="12"/>
        <end position="32"/>
    </location>
</feature>
<dbReference type="InterPro" id="IPR000620">
    <property type="entry name" value="EamA_dom"/>
</dbReference>
<dbReference type="GO" id="GO:0022857">
    <property type="term" value="F:transmembrane transporter activity"/>
    <property type="evidence" value="ECO:0007669"/>
    <property type="project" value="InterPro"/>
</dbReference>
<evidence type="ECO:0000313" key="9">
    <source>
        <dbReference type="Proteomes" id="UP000243459"/>
    </source>
</evidence>
<comment type="similarity">
    <text evidence="2 6">Belongs to the drug/metabolite transporter (DMT) superfamily. Plant drug/metabolite exporter (P-DME) (TC 2.A.7.4) family.</text>
</comment>
<keyword evidence="9" id="KW-1185">Reference proteome</keyword>